<organism evidence="1 2">
    <name type="scientific">Sanghuangporus baumii</name>
    <name type="common">Phellinus baumii</name>
    <dbReference type="NCBI Taxonomy" id="108892"/>
    <lineage>
        <taxon>Eukaryota</taxon>
        <taxon>Fungi</taxon>
        <taxon>Dikarya</taxon>
        <taxon>Basidiomycota</taxon>
        <taxon>Agaricomycotina</taxon>
        <taxon>Agaricomycetes</taxon>
        <taxon>Hymenochaetales</taxon>
        <taxon>Hymenochaetaceae</taxon>
        <taxon>Sanghuangporus</taxon>
    </lineage>
</organism>
<name>A0A9Q5N7U5_SANBA</name>
<dbReference type="Proteomes" id="UP000757232">
    <property type="component" value="Unassembled WGS sequence"/>
</dbReference>
<evidence type="ECO:0000313" key="1">
    <source>
        <dbReference type="EMBL" id="OCB87241.1"/>
    </source>
</evidence>
<accession>A0A9Q5N7U5</accession>
<dbReference type="AlphaFoldDB" id="A0A9Q5N7U5"/>
<keyword evidence="2" id="KW-1185">Reference proteome</keyword>
<sequence>MSAKRKFDVSRAKFSTKKEKIDTSLHASAKAILAAVDSGFENSELELNDKNAVRKAFAEIANYVASLEHEVKELKKAQANATVGASNAQKSPEQITQEADRLLDTVVRGIKRLLVWKPSCKLNTAKFAYDGICTDPLVFGAMLNMDGPPSFKQKRMLGAEFEDLIREDIIGSARYNDLYISKQFVTIRYNAETGEFKISGSYGISRTRRRAKSVAEIANYVDSLKGEVKKTQMNAMADQPEPQKSPE</sequence>
<protein>
    <submittedName>
        <fullName evidence="1">Uncharacterized protein</fullName>
    </submittedName>
</protein>
<reference evidence="1" key="1">
    <citation type="submission" date="2016-06" db="EMBL/GenBank/DDBJ databases">
        <title>Draft Genome sequence of the fungus Inonotus baumii.</title>
        <authorList>
            <person name="Zhu H."/>
            <person name="Lin W."/>
        </authorList>
    </citation>
    <scope>NUCLEOTIDE SEQUENCE</scope>
    <source>
        <strain evidence="1">821</strain>
    </source>
</reference>
<evidence type="ECO:0000313" key="2">
    <source>
        <dbReference type="Proteomes" id="UP000757232"/>
    </source>
</evidence>
<gene>
    <name evidence="1" type="ORF">A7U60_g5758</name>
</gene>
<proteinExistence type="predicted"/>
<comment type="caution">
    <text evidence="1">The sequence shown here is derived from an EMBL/GenBank/DDBJ whole genome shotgun (WGS) entry which is preliminary data.</text>
</comment>
<dbReference type="OrthoDB" id="5370359at2759"/>
<dbReference type="EMBL" id="LNZH02000194">
    <property type="protein sequence ID" value="OCB87241.1"/>
    <property type="molecule type" value="Genomic_DNA"/>
</dbReference>